<evidence type="ECO:0000313" key="15">
    <source>
        <dbReference type="EMBL" id="JAG85781.1"/>
    </source>
</evidence>
<evidence type="ECO:0000256" key="7">
    <source>
        <dbReference type="ARBA" id="ARBA00022989"/>
    </source>
</evidence>
<evidence type="ECO:0000256" key="3">
    <source>
        <dbReference type="ARBA" id="ARBA00022448"/>
    </source>
</evidence>
<dbReference type="FunFam" id="1.20.5.110:FF:000033">
    <property type="entry name" value="bet1-like SNARE 1-1"/>
    <property type="match status" value="1"/>
</dbReference>
<dbReference type="InterPro" id="IPR000727">
    <property type="entry name" value="T_SNARE_dom"/>
</dbReference>
<dbReference type="PANTHER" id="PTHR12791">
    <property type="entry name" value="GOLGI SNARE BET1-RELATED"/>
    <property type="match status" value="1"/>
</dbReference>
<evidence type="ECO:0000256" key="9">
    <source>
        <dbReference type="ARBA" id="ARBA00023054"/>
    </source>
</evidence>
<name>A0A0C9RH41_9CONI</name>
<dbReference type="EMBL" id="GCHU01022622">
    <property type="protein sequence ID" value="JAG85781.1"/>
    <property type="molecule type" value="Transcribed_RNA"/>
</dbReference>
<proteinExistence type="inferred from homology"/>
<dbReference type="InterPro" id="IPR039899">
    <property type="entry name" value="BET1_SNARE"/>
</dbReference>
<evidence type="ECO:0000256" key="12">
    <source>
        <dbReference type="ARBA" id="ARBA00060029"/>
    </source>
</evidence>
<dbReference type="GO" id="GO:0005789">
    <property type="term" value="C:endoplasmic reticulum membrane"/>
    <property type="evidence" value="ECO:0007669"/>
    <property type="project" value="UniProtKB-SubCell"/>
</dbReference>
<dbReference type="AlphaFoldDB" id="A0A0C9RH41"/>
<keyword evidence="5" id="KW-0256">Endoplasmic reticulum</keyword>
<comment type="function">
    <text evidence="12">Required for vesicular transport from the ER to the Golgi complex. Functions as a SNARE associated with ER-derived vesicles.</text>
</comment>
<accession>A0A0C9RH41</accession>
<comment type="subcellular location">
    <subcellularLocation>
        <location evidence="1">Endoplasmic reticulum membrane</location>
        <topology evidence="1">Single-pass type IV membrane protein</topology>
    </subcellularLocation>
    <subcellularLocation>
        <location evidence="2">Golgi apparatus membrane</location>
        <topology evidence="2">Single-pass type IV membrane protein</topology>
    </subcellularLocation>
</comment>
<keyword evidence="6" id="KW-0653">Protein transport</keyword>
<feature type="domain" description="T-SNARE coiled-coil homology" evidence="14">
    <location>
        <begin position="33"/>
        <end position="95"/>
    </location>
</feature>
<dbReference type="PROSITE" id="PS50192">
    <property type="entry name" value="T_SNARE"/>
    <property type="match status" value="1"/>
</dbReference>
<evidence type="ECO:0000256" key="2">
    <source>
        <dbReference type="ARBA" id="ARBA00004409"/>
    </source>
</evidence>
<comment type="similarity">
    <text evidence="11">Belongs to the BET1 family.</text>
</comment>
<sequence length="123" mass="14012">MNSRRDYRSSRNALFDGIEEGGLRASSSYTTHEIAEHDNELAIDGLEDRVSVLKRLTADIHEEVEGQNRSLDRMGSDMDASRGILSGTMDRFKRVFETKSSRNMVTLVTSFVVLFLLIYYLTK</sequence>
<evidence type="ECO:0000256" key="10">
    <source>
        <dbReference type="ARBA" id="ARBA00023136"/>
    </source>
</evidence>
<reference evidence="15" key="1">
    <citation type="submission" date="2015-02" db="EMBL/GenBank/DDBJ databases">
        <title>A transcriptome of Wollemia nobilis - a relic of Gondwana.</title>
        <authorList>
            <person name="Chia J.Y."/>
            <person name="Leong Y.S."/>
            <person name="Abdul Karim S."/>
            <person name="Wan Azmi N."/>
            <person name="Hercus R."/>
            <person name="Croft L."/>
        </authorList>
    </citation>
    <scope>NUCLEOTIDE SEQUENCE</scope>
    <source>
        <strain evidence="15">MaeBrown</strain>
        <tissue evidence="15">Leaf</tissue>
    </source>
</reference>
<keyword evidence="4 13" id="KW-0812">Transmembrane</keyword>
<dbReference type="SUPFAM" id="SSF58038">
    <property type="entry name" value="SNARE fusion complex"/>
    <property type="match status" value="1"/>
</dbReference>
<keyword evidence="7 13" id="KW-1133">Transmembrane helix</keyword>
<evidence type="ECO:0000256" key="13">
    <source>
        <dbReference type="SAM" id="Phobius"/>
    </source>
</evidence>
<evidence type="ECO:0000256" key="5">
    <source>
        <dbReference type="ARBA" id="ARBA00022824"/>
    </source>
</evidence>
<evidence type="ECO:0000256" key="8">
    <source>
        <dbReference type="ARBA" id="ARBA00023034"/>
    </source>
</evidence>
<dbReference type="CDD" id="cd15853">
    <property type="entry name" value="SNARE_Bet1"/>
    <property type="match status" value="1"/>
</dbReference>
<evidence type="ECO:0000256" key="6">
    <source>
        <dbReference type="ARBA" id="ARBA00022927"/>
    </source>
</evidence>
<dbReference type="GO" id="GO:0015031">
    <property type="term" value="P:protein transport"/>
    <property type="evidence" value="ECO:0007669"/>
    <property type="project" value="UniProtKB-KW"/>
</dbReference>
<evidence type="ECO:0000256" key="11">
    <source>
        <dbReference type="ARBA" id="ARBA00037962"/>
    </source>
</evidence>
<evidence type="ECO:0000256" key="1">
    <source>
        <dbReference type="ARBA" id="ARBA00004163"/>
    </source>
</evidence>
<dbReference type="Gene3D" id="1.20.5.110">
    <property type="match status" value="1"/>
</dbReference>
<feature type="transmembrane region" description="Helical" evidence="13">
    <location>
        <begin position="103"/>
        <end position="122"/>
    </location>
</feature>
<evidence type="ECO:0000259" key="14">
    <source>
        <dbReference type="PROSITE" id="PS50192"/>
    </source>
</evidence>
<keyword evidence="10 13" id="KW-0472">Membrane</keyword>
<protein>
    <submittedName>
        <fullName evidence="15">TSA: Wollemia nobilis Ref_Wollemi_Transcript_22786_868 transcribed RNA sequence</fullName>
    </submittedName>
</protein>
<keyword evidence="9" id="KW-0175">Coiled coil</keyword>
<keyword evidence="8" id="KW-0333">Golgi apparatus</keyword>
<organism evidence="15">
    <name type="scientific">Wollemia nobilis</name>
    <dbReference type="NCBI Taxonomy" id="56998"/>
    <lineage>
        <taxon>Eukaryota</taxon>
        <taxon>Viridiplantae</taxon>
        <taxon>Streptophyta</taxon>
        <taxon>Embryophyta</taxon>
        <taxon>Tracheophyta</taxon>
        <taxon>Spermatophyta</taxon>
        <taxon>Pinopsida</taxon>
        <taxon>Pinidae</taxon>
        <taxon>Conifers II</taxon>
        <taxon>Araucariales</taxon>
        <taxon>Araucariaceae</taxon>
        <taxon>Wollemia</taxon>
    </lineage>
</organism>
<evidence type="ECO:0000256" key="4">
    <source>
        <dbReference type="ARBA" id="ARBA00022692"/>
    </source>
</evidence>
<dbReference type="GO" id="GO:0000139">
    <property type="term" value="C:Golgi membrane"/>
    <property type="evidence" value="ECO:0007669"/>
    <property type="project" value="UniProtKB-SubCell"/>
</dbReference>
<keyword evidence="3" id="KW-0813">Transport</keyword>